<comment type="caution">
    <text evidence="1">The sequence shown here is derived from an EMBL/GenBank/DDBJ whole genome shotgun (WGS) entry which is preliminary data.</text>
</comment>
<dbReference type="Gene3D" id="3.40.50.1820">
    <property type="entry name" value="alpha/beta hydrolase"/>
    <property type="match status" value="1"/>
</dbReference>
<protein>
    <submittedName>
        <fullName evidence="1">Serine peptidase</fullName>
    </submittedName>
</protein>
<proteinExistence type="predicted"/>
<organism evidence="1 2">
    <name type="scientific">Streptacidiphilus alkalitolerans</name>
    <dbReference type="NCBI Taxonomy" id="3342712"/>
    <lineage>
        <taxon>Bacteria</taxon>
        <taxon>Bacillati</taxon>
        <taxon>Actinomycetota</taxon>
        <taxon>Actinomycetes</taxon>
        <taxon>Kitasatosporales</taxon>
        <taxon>Streptomycetaceae</taxon>
        <taxon>Streptacidiphilus</taxon>
    </lineage>
</organism>
<accession>A0ABV6XDL8</accession>
<dbReference type="EMBL" id="JBHEZY010000026">
    <property type="protein sequence ID" value="MFC1436168.1"/>
    <property type="molecule type" value="Genomic_DNA"/>
</dbReference>
<dbReference type="SUPFAM" id="SSF53474">
    <property type="entry name" value="alpha/beta-Hydrolases"/>
    <property type="match status" value="1"/>
</dbReference>
<dbReference type="RefSeq" id="WP_380559678.1">
    <property type="nucleotide sequence ID" value="NZ_JBHEZY010000026.1"/>
</dbReference>
<reference evidence="1 2" key="1">
    <citation type="submission" date="2024-09" db="EMBL/GenBank/DDBJ databases">
        <authorList>
            <person name="Lee S.D."/>
        </authorList>
    </citation>
    <scope>NUCLEOTIDE SEQUENCE [LARGE SCALE GENOMIC DNA]</scope>
    <source>
        <strain evidence="1 2">N1-3</strain>
    </source>
</reference>
<evidence type="ECO:0000313" key="1">
    <source>
        <dbReference type="EMBL" id="MFC1436168.1"/>
    </source>
</evidence>
<sequence length="291" mass="31866">MSQSALQPLRIVGVHGVRNLDRHQPAETVSISSGQTWARHLATGLGVAESLFDVDFAYYAPLLHTGPIEQGPGDEDELDDPLAQQMMASWLEALQAPQPISQGALTLPLRYGASWAAEKFSLDGQITKLFIRAFFREVATYLRDDDNPARQAARETVAARIAAHRPRVVIAHSLGSIVAYETLHHHPELTVELLITLGSPLALPHAVFDRLQPRPDGDELHRAGIRPKNVTRWINIADPGDLVAIPPQLSRAFKGIVIDHTDTVHAFRFHDATNYLSCAATAATLAPYLGI</sequence>
<dbReference type="Proteomes" id="UP001592530">
    <property type="component" value="Unassembled WGS sequence"/>
</dbReference>
<name>A0ABV6XDL8_9ACTN</name>
<dbReference type="InterPro" id="IPR029058">
    <property type="entry name" value="AB_hydrolase_fold"/>
</dbReference>
<evidence type="ECO:0000313" key="2">
    <source>
        <dbReference type="Proteomes" id="UP001592530"/>
    </source>
</evidence>
<gene>
    <name evidence="1" type="ORF">ACEZDB_36595</name>
</gene>